<evidence type="ECO:0000259" key="1">
    <source>
        <dbReference type="Pfam" id="PF00535"/>
    </source>
</evidence>
<name>A0ABX1D2L6_9FLAO</name>
<protein>
    <submittedName>
        <fullName evidence="2">Glycosyltransferase family 2 protein</fullName>
    </submittedName>
</protein>
<dbReference type="CDD" id="cd00761">
    <property type="entry name" value="Glyco_tranf_GTA_type"/>
    <property type="match status" value="1"/>
</dbReference>
<dbReference type="EMBL" id="JAAVJR010000005">
    <property type="protein sequence ID" value="NJW53439.1"/>
    <property type="molecule type" value="Genomic_DNA"/>
</dbReference>
<evidence type="ECO:0000313" key="2">
    <source>
        <dbReference type="EMBL" id="NJW53439.1"/>
    </source>
</evidence>
<dbReference type="Pfam" id="PF00535">
    <property type="entry name" value="Glycos_transf_2"/>
    <property type="match status" value="1"/>
</dbReference>
<dbReference type="InterPro" id="IPR001173">
    <property type="entry name" value="Glyco_trans_2-like"/>
</dbReference>
<sequence>MISIVIPTYNRANFIARCINSVLKQTFEKWELLIIDDGSTDNTQDIVTEYLGDIRIRYFKKQKRGATHSRNVGVEKSTGEYITFLDSDDEAEPEWLESFIGLITQGAEVMCCGFQYYNYKGEPQKEHLPYEMGELYYNRTGRFTNGGVFLMKKYLFEQIGGYDEEVRAGQHSEMAIRLLELLENKKIKIYNLSVPLIKVHVHQDAKIRTDDEALLSGAVYVLNKHKTVFKKHKTVYANYLGVAAVSAARLGKTAKAKRLFFKAWLLNPGNVKMLGRYFISLSPMKNKLWRKNSVQD</sequence>
<dbReference type="RefSeq" id="WP_168138533.1">
    <property type="nucleotide sequence ID" value="NZ_JAAVJR010000005.1"/>
</dbReference>
<feature type="domain" description="Glycosyltransferase 2-like" evidence="1">
    <location>
        <begin position="3"/>
        <end position="159"/>
    </location>
</feature>
<reference evidence="2 3" key="1">
    <citation type="submission" date="2020-03" db="EMBL/GenBank/DDBJ databases">
        <title>Salinimicrobium sp. nov, isolated from SCS.</title>
        <authorList>
            <person name="Cao W.R."/>
        </authorList>
    </citation>
    <scope>NUCLEOTIDE SEQUENCE [LARGE SCALE GENOMIC DNA]</scope>
    <source>
        <strain evidence="3">J15B91</strain>
    </source>
</reference>
<comment type="caution">
    <text evidence="2">The sequence shown here is derived from an EMBL/GenBank/DDBJ whole genome shotgun (WGS) entry which is preliminary data.</text>
</comment>
<dbReference type="InterPro" id="IPR029044">
    <property type="entry name" value="Nucleotide-diphossugar_trans"/>
</dbReference>
<dbReference type="PANTHER" id="PTHR43685:SF2">
    <property type="entry name" value="GLYCOSYLTRANSFERASE 2-LIKE DOMAIN-CONTAINING PROTEIN"/>
    <property type="match status" value="1"/>
</dbReference>
<dbReference type="PANTHER" id="PTHR43685">
    <property type="entry name" value="GLYCOSYLTRANSFERASE"/>
    <property type="match status" value="1"/>
</dbReference>
<dbReference type="Proteomes" id="UP000703674">
    <property type="component" value="Unassembled WGS sequence"/>
</dbReference>
<dbReference type="SUPFAM" id="SSF53448">
    <property type="entry name" value="Nucleotide-diphospho-sugar transferases"/>
    <property type="match status" value="1"/>
</dbReference>
<proteinExistence type="predicted"/>
<dbReference type="Gene3D" id="3.90.550.10">
    <property type="entry name" value="Spore Coat Polysaccharide Biosynthesis Protein SpsA, Chain A"/>
    <property type="match status" value="1"/>
</dbReference>
<dbReference type="InterPro" id="IPR050834">
    <property type="entry name" value="Glycosyltransf_2"/>
</dbReference>
<evidence type="ECO:0000313" key="3">
    <source>
        <dbReference type="Proteomes" id="UP000703674"/>
    </source>
</evidence>
<accession>A0ABX1D2L6</accession>
<keyword evidence="3" id="KW-1185">Reference proteome</keyword>
<organism evidence="2 3">
    <name type="scientific">Salinimicrobium oceani</name>
    <dbReference type="NCBI Taxonomy" id="2722702"/>
    <lineage>
        <taxon>Bacteria</taxon>
        <taxon>Pseudomonadati</taxon>
        <taxon>Bacteroidota</taxon>
        <taxon>Flavobacteriia</taxon>
        <taxon>Flavobacteriales</taxon>
        <taxon>Flavobacteriaceae</taxon>
        <taxon>Salinimicrobium</taxon>
    </lineage>
</organism>
<gene>
    <name evidence="2" type="ORF">HC175_10950</name>
</gene>